<evidence type="ECO:0000256" key="3">
    <source>
        <dbReference type="ARBA" id="ARBA00005709"/>
    </source>
</evidence>
<dbReference type="AlphaFoldDB" id="A0A069PAD6"/>
<dbReference type="STRING" id="60547.GCA_000751215_05041"/>
<keyword evidence="8" id="KW-1185">Reference proteome</keyword>
<comment type="caution">
    <text evidence="7">The sequence shown here is derived from an EMBL/GenBank/DDBJ whole genome shotgun (WGS) entry which is preliminary data.</text>
</comment>
<dbReference type="InterPro" id="IPR046358">
    <property type="entry name" value="Flagellin_C"/>
</dbReference>
<dbReference type="NCBIfam" id="TIGR02550">
    <property type="entry name" value="flagell_flgL"/>
    <property type="match status" value="1"/>
</dbReference>
<dbReference type="InterPro" id="IPR001492">
    <property type="entry name" value="Flagellin"/>
</dbReference>
<organism evidence="7 8">
    <name type="scientific">Caballeronia glathei</name>
    <dbReference type="NCBI Taxonomy" id="60547"/>
    <lineage>
        <taxon>Bacteria</taxon>
        <taxon>Pseudomonadati</taxon>
        <taxon>Pseudomonadota</taxon>
        <taxon>Betaproteobacteria</taxon>
        <taxon>Burkholderiales</taxon>
        <taxon>Burkholderiaceae</taxon>
        <taxon>Caballeronia</taxon>
    </lineage>
</organism>
<feature type="domain" description="Flagellin C-terminal" evidence="6">
    <location>
        <begin position="327"/>
        <end position="408"/>
    </location>
</feature>
<feature type="domain" description="Flagellin N-terminal" evidence="5">
    <location>
        <begin position="11"/>
        <end position="138"/>
    </location>
</feature>
<evidence type="ECO:0000259" key="5">
    <source>
        <dbReference type="Pfam" id="PF00669"/>
    </source>
</evidence>
<keyword evidence="7" id="KW-0969">Cilium</keyword>
<protein>
    <submittedName>
        <fullName evidence="7">Flagellar hook protein FlgL</fullName>
    </submittedName>
</protein>
<reference evidence="7 8" key="1">
    <citation type="submission" date="2014-03" db="EMBL/GenBank/DDBJ databases">
        <title>Draft Genome Sequences of Four Burkholderia Strains.</title>
        <authorList>
            <person name="Liu X.Y."/>
            <person name="Li C.X."/>
            <person name="Xu J.H."/>
        </authorList>
    </citation>
    <scope>NUCLEOTIDE SEQUENCE [LARGE SCALE GENOMIC DNA]</scope>
    <source>
        <strain evidence="7 8">DSM 50014</strain>
    </source>
</reference>
<evidence type="ECO:0000256" key="2">
    <source>
        <dbReference type="ARBA" id="ARBA00004613"/>
    </source>
</evidence>
<keyword evidence="4" id="KW-0975">Bacterial flagellum</keyword>
<dbReference type="GO" id="GO:0071973">
    <property type="term" value="P:bacterial-type flagellum-dependent cell motility"/>
    <property type="evidence" value="ECO:0007669"/>
    <property type="project" value="InterPro"/>
</dbReference>
<dbReference type="EMBL" id="JFHC01000189">
    <property type="protein sequence ID" value="KDR37610.1"/>
    <property type="molecule type" value="Genomic_DNA"/>
</dbReference>
<dbReference type="GO" id="GO:0005576">
    <property type="term" value="C:extracellular region"/>
    <property type="evidence" value="ECO:0007669"/>
    <property type="project" value="UniProtKB-SubCell"/>
</dbReference>
<comment type="similarity">
    <text evidence="3">Belongs to the bacterial flagellin family.</text>
</comment>
<accession>A0A069PAD6</accession>
<dbReference type="SUPFAM" id="SSF64518">
    <property type="entry name" value="Phase 1 flagellin"/>
    <property type="match status" value="1"/>
</dbReference>
<keyword evidence="7" id="KW-0966">Cell projection</keyword>
<sequence length="410" mass="42696">MRISSSQFFNLNVQTMSDQQSALASMYQQISSGNRLLTASDDPLGAAQAVQLTMKSSTITQFGSNQTTALSSLQQEDATLDDVKGLMQSIQTQIVHARDGSLSDSDRAAIANQIQGYRDQLMTLANTTDGSGNYIFSGFKGGSAPYTNDPSGVGANYAGDLGQRQVQISEGRSINVGDTGPTIFQSVSPTESDPVAAAGAANQGSGTIGPVSVSDASDPRNATKYTISFAVSATDGTTSYTITPTDDGLPPTPVPYTGKTDVTIGGQKVTLDGAPADGDSFTVQPANTANTDIFATLDNLVSALKQSTDTPAQKAALTNSLNTASTKVDNTYNNVLSVQATVGGREQEVTATRSSMQTTVTQTASDLANLTSIDLVSAISQYELTQNALQGAQMAFAQIQKMSLFDYLSG</sequence>
<evidence type="ECO:0000256" key="1">
    <source>
        <dbReference type="ARBA" id="ARBA00004365"/>
    </source>
</evidence>
<evidence type="ECO:0000313" key="7">
    <source>
        <dbReference type="EMBL" id="KDR37610.1"/>
    </source>
</evidence>
<name>A0A069PAD6_9BURK</name>
<dbReference type="InterPro" id="IPR001029">
    <property type="entry name" value="Flagellin_N"/>
</dbReference>
<comment type="subcellular location">
    <subcellularLocation>
        <location evidence="1">Bacterial flagellum</location>
    </subcellularLocation>
    <subcellularLocation>
        <location evidence="2">Secreted</location>
    </subcellularLocation>
</comment>
<dbReference type="PANTHER" id="PTHR42792">
    <property type="entry name" value="FLAGELLIN"/>
    <property type="match status" value="1"/>
</dbReference>
<evidence type="ECO:0000313" key="8">
    <source>
        <dbReference type="Proteomes" id="UP000027466"/>
    </source>
</evidence>
<dbReference type="Gene3D" id="1.20.1330.10">
    <property type="entry name" value="f41 fragment of flagellin, N-terminal domain"/>
    <property type="match status" value="2"/>
</dbReference>
<dbReference type="Pfam" id="PF00700">
    <property type="entry name" value="Flagellin_C"/>
    <property type="match status" value="1"/>
</dbReference>
<dbReference type="Pfam" id="PF00669">
    <property type="entry name" value="Flagellin_N"/>
    <property type="match status" value="1"/>
</dbReference>
<proteinExistence type="inferred from homology"/>
<evidence type="ECO:0000259" key="6">
    <source>
        <dbReference type="Pfam" id="PF00700"/>
    </source>
</evidence>
<dbReference type="Proteomes" id="UP000027466">
    <property type="component" value="Unassembled WGS sequence"/>
</dbReference>
<dbReference type="InterPro" id="IPR013384">
    <property type="entry name" value="Flagell_FlgL"/>
</dbReference>
<dbReference type="GO" id="GO:0005198">
    <property type="term" value="F:structural molecule activity"/>
    <property type="evidence" value="ECO:0007669"/>
    <property type="project" value="InterPro"/>
</dbReference>
<gene>
    <name evidence="7" type="primary">flgL</name>
    <name evidence="7" type="ORF">BG61_10940</name>
</gene>
<dbReference type="GO" id="GO:0009424">
    <property type="term" value="C:bacterial-type flagellum hook"/>
    <property type="evidence" value="ECO:0007669"/>
    <property type="project" value="InterPro"/>
</dbReference>
<evidence type="ECO:0000256" key="4">
    <source>
        <dbReference type="ARBA" id="ARBA00023143"/>
    </source>
</evidence>
<dbReference type="RefSeq" id="WP_035936906.1">
    <property type="nucleotide sequence ID" value="NZ_CADFFX010000012.1"/>
</dbReference>
<dbReference type="PANTHER" id="PTHR42792:SF1">
    <property type="entry name" value="FLAGELLAR HOOK-ASSOCIATED PROTEIN 3"/>
    <property type="match status" value="1"/>
</dbReference>
<keyword evidence="7" id="KW-0282">Flagellum</keyword>